<feature type="active site" evidence="7">
    <location>
        <position position="387"/>
    </location>
</feature>
<reference evidence="10" key="1">
    <citation type="journal article" date="2019" name="Int. J. Syst. Evol. Microbiol.">
        <title>The Global Catalogue of Microorganisms (GCM) 10K type strain sequencing project: providing services to taxonomists for standard genome sequencing and annotation.</title>
        <authorList>
            <consortium name="The Broad Institute Genomics Platform"/>
            <consortium name="The Broad Institute Genome Sequencing Center for Infectious Disease"/>
            <person name="Wu L."/>
            <person name="Ma J."/>
        </authorList>
    </citation>
    <scope>NUCLEOTIDE SEQUENCE [LARGE SCALE GENOMIC DNA]</scope>
    <source>
        <strain evidence="10">NBRC 111146</strain>
    </source>
</reference>
<evidence type="ECO:0000256" key="8">
    <source>
        <dbReference type="RuleBase" id="RU000612"/>
    </source>
</evidence>
<comment type="similarity">
    <text evidence="2 7 8">Belongs to the GPI family.</text>
</comment>
<dbReference type="RefSeq" id="WP_089124574.1">
    <property type="nucleotide sequence ID" value="NZ_BSPV01000001.1"/>
</dbReference>
<dbReference type="EMBL" id="BSPV01000001">
    <property type="protein sequence ID" value="GLT13236.1"/>
    <property type="molecule type" value="Genomic_DNA"/>
</dbReference>
<gene>
    <name evidence="7 9" type="primary">pgi</name>
    <name evidence="9" type="ORF">GCM10007931_02100</name>
</gene>
<evidence type="ECO:0000256" key="5">
    <source>
        <dbReference type="ARBA" id="ARBA00023235"/>
    </source>
</evidence>
<dbReference type="CDD" id="cd05016">
    <property type="entry name" value="SIS_PGI_2"/>
    <property type="match status" value="1"/>
</dbReference>
<evidence type="ECO:0000256" key="4">
    <source>
        <dbReference type="ARBA" id="ARBA00023152"/>
    </source>
</evidence>
<feature type="active site" description="Proton donor" evidence="7">
    <location>
        <position position="356"/>
    </location>
</feature>
<dbReference type="PANTHER" id="PTHR11469">
    <property type="entry name" value="GLUCOSE-6-PHOSPHATE ISOMERASE"/>
    <property type="match status" value="1"/>
</dbReference>
<dbReference type="PROSITE" id="PS00174">
    <property type="entry name" value="P_GLUCOSE_ISOMERASE_2"/>
    <property type="match status" value="1"/>
</dbReference>
<dbReference type="Gene3D" id="3.40.50.10490">
    <property type="entry name" value="Glucose-6-phosphate isomerase like protein, domain 1"/>
    <property type="match status" value="2"/>
</dbReference>
<keyword evidence="4 7" id="KW-0324">Glycolysis</keyword>
<dbReference type="EC" id="5.3.1.9" evidence="7"/>
<organism evidence="9 10">
    <name type="scientific">Vibrio algivorus</name>
    <dbReference type="NCBI Taxonomy" id="1667024"/>
    <lineage>
        <taxon>Bacteria</taxon>
        <taxon>Pseudomonadati</taxon>
        <taxon>Pseudomonadota</taxon>
        <taxon>Gammaproteobacteria</taxon>
        <taxon>Vibrionales</taxon>
        <taxon>Vibrionaceae</taxon>
        <taxon>Vibrio</taxon>
    </lineage>
</organism>
<keyword evidence="3 7" id="KW-0312">Gluconeogenesis</keyword>
<protein>
    <recommendedName>
        <fullName evidence="7">Glucose-6-phosphate isomerase</fullName>
        <shortName evidence="7">GPI</shortName>
        <ecNumber evidence="7">5.3.1.9</ecNumber>
    </recommendedName>
    <alternativeName>
        <fullName evidence="7">Phosphoglucose isomerase</fullName>
        <shortName evidence="7">PGI</shortName>
    </alternativeName>
    <alternativeName>
        <fullName evidence="7">Phosphohexose isomerase</fullName>
        <shortName evidence="7">PHI</shortName>
    </alternativeName>
</protein>
<dbReference type="PRINTS" id="PR00662">
    <property type="entry name" value="G6PISOMERASE"/>
</dbReference>
<keyword evidence="7" id="KW-0963">Cytoplasm</keyword>
<dbReference type="Gene3D" id="1.10.1390.10">
    <property type="match status" value="1"/>
</dbReference>
<comment type="subcellular location">
    <subcellularLocation>
        <location evidence="7">Cytoplasm</location>
    </subcellularLocation>
</comment>
<evidence type="ECO:0000256" key="1">
    <source>
        <dbReference type="ARBA" id="ARBA00004926"/>
    </source>
</evidence>
<dbReference type="SUPFAM" id="SSF53697">
    <property type="entry name" value="SIS domain"/>
    <property type="match status" value="1"/>
</dbReference>
<evidence type="ECO:0000256" key="7">
    <source>
        <dbReference type="HAMAP-Rule" id="MF_00473"/>
    </source>
</evidence>
<dbReference type="PROSITE" id="PS00765">
    <property type="entry name" value="P_GLUCOSE_ISOMERASE_1"/>
    <property type="match status" value="1"/>
</dbReference>
<feature type="active site" evidence="7">
    <location>
        <position position="515"/>
    </location>
</feature>
<dbReference type="InterPro" id="IPR018189">
    <property type="entry name" value="Phosphoglucose_isomerase_CS"/>
</dbReference>
<dbReference type="InterPro" id="IPR046348">
    <property type="entry name" value="SIS_dom_sf"/>
</dbReference>
<evidence type="ECO:0000256" key="3">
    <source>
        <dbReference type="ARBA" id="ARBA00022432"/>
    </source>
</evidence>
<dbReference type="HAMAP" id="MF_00473">
    <property type="entry name" value="G6P_isomerase"/>
    <property type="match status" value="1"/>
</dbReference>
<evidence type="ECO:0000256" key="6">
    <source>
        <dbReference type="ARBA" id="ARBA00029321"/>
    </source>
</evidence>
<comment type="function">
    <text evidence="7">Catalyzes the reversible isomerization of glucose-6-phosphate to fructose-6-phosphate.</text>
</comment>
<dbReference type="PROSITE" id="PS51463">
    <property type="entry name" value="P_GLUCOSE_ISOMERASE_3"/>
    <property type="match status" value="1"/>
</dbReference>
<comment type="caution">
    <text evidence="9">The sequence shown here is derived from an EMBL/GenBank/DDBJ whole genome shotgun (WGS) entry which is preliminary data.</text>
</comment>
<evidence type="ECO:0000313" key="9">
    <source>
        <dbReference type="EMBL" id="GLT13236.1"/>
    </source>
</evidence>
<keyword evidence="10" id="KW-1185">Reference proteome</keyword>
<comment type="pathway">
    <text evidence="7">Carbohydrate biosynthesis; gluconeogenesis.</text>
</comment>
<keyword evidence="5 7" id="KW-0413">Isomerase</keyword>
<evidence type="ECO:0000256" key="2">
    <source>
        <dbReference type="ARBA" id="ARBA00006604"/>
    </source>
</evidence>
<evidence type="ECO:0000313" key="10">
    <source>
        <dbReference type="Proteomes" id="UP001157156"/>
    </source>
</evidence>
<dbReference type="GO" id="GO:0016853">
    <property type="term" value="F:isomerase activity"/>
    <property type="evidence" value="ECO:0007669"/>
    <property type="project" value="UniProtKB-KW"/>
</dbReference>
<dbReference type="InterPro" id="IPR023096">
    <property type="entry name" value="G6P_Isomerase_C"/>
</dbReference>
<comment type="catalytic activity">
    <reaction evidence="6 7 8">
        <text>alpha-D-glucose 6-phosphate = beta-D-fructose 6-phosphate</text>
        <dbReference type="Rhea" id="RHEA:11816"/>
        <dbReference type="ChEBI" id="CHEBI:57634"/>
        <dbReference type="ChEBI" id="CHEBI:58225"/>
        <dbReference type="EC" id="5.3.1.9"/>
    </reaction>
</comment>
<name>A0ABQ6EJT1_9VIBR</name>
<accession>A0ABQ6EJT1</accession>
<sequence length="550" mass="60909">MLKNINPTTTVAWKALTEHFESAQDMELAALFAQDADRFNQFSATFGSDILVDYSKNLLDKETFTHLFALAEQTELKAAIQAMFAGDKINQTEGRAVLHTALRNRSNTPVMVDGEDVMPGVNAVLAKMESFTNRIVSGEWKGYTGKQITDVVNIGIGGSDLGPYMVSEALAAYKTRLNMHFVSNVDGTHIAETLKSLNPETTLFLVASKTFTTQETMTNAHSARDWFLATAQDSAHVAKHFAALSTNAKSVEEFGIDTDNMFEFWDWVGGRYSLWSAIGLSICLAVGFDNFIELLEGAHEMDKHFANTEFESNIPVILALIGIWYNNFHGAESEAILPYDQYLHRFAAYFQQGNMESNGKYVDRNGDAVDYQTGPIIWGEPGTNGQHAFYQLIHQGTKLIPCDFIAPAISHNQVSDHHQKLMSNFFAQTEALAFGKSKTQVEAEFAAAGKSAEEVKDLVNFKVFEGNRPTNSILVKQITPKTLGSLIAMYEHKIFVQGVIWNIFSFDQWGVELGKQLANQILPELADSNAVDSHDSSTNGLINAFKAFKA</sequence>
<dbReference type="NCBIfam" id="NF001211">
    <property type="entry name" value="PRK00179.1"/>
    <property type="match status" value="1"/>
</dbReference>
<dbReference type="InterPro" id="IPR001672">
    <property type="entry name" value="G6P_Isomerase"/>
</dbReference>
<dbReference type="CDD" id="cd05015">
    <property type="entry name" value="SIS_PGI_1"/>
    <property type="match status" value="1"/>
</dbReference>
<dbReference type="Pfam" id="PF00342">
    <property type="entry name" value="PGI"/>
    <property type="match status" value="1"/>
</dbReference>
<dbReference type="InterPro" id="IPR035476">
    <property type="entry name" value="SIS_PGI_1"/>
</dbReference>
<dbReference type="Proteomes" id="UP001157156">
    <property type="component" value="Unassembled WGS sequence"/>
</dbReference>
<proteinExistence type="inferred from homology"/>
<comment type="pathway">
    <text evidence="1 7 8">Carbohydrate degradation; glycolysis; D-glyceraldehyde 3-phosphate and glycerone phosphate from D-glucose: step 2/4.</text>
</comment>
<dbReference type="InterPro" id="IPR035482">
    <property type="entry name" value="SIS_PGI_2"/>
</dbReference>
<dbReference type="PANTHER" id="PTHR11469:SF1">
    <property type="entry name" value="GLUCOSE-6-PHOSPHATE ISOMERASE"/>
    <property type="match status" value="1"/>
</dbReference>